<gene>
    <name evidence="3" type="ORF">ASJ35_13085</name>
</gene>
<feature type="transmembrane region" description="Helical" evidence="1">
    <location>
        <begin position="86"/>
        <end position="107"/>
    </location>
</feature>
<keyword evidence="1" id="KW-0472">Membrane</keyword>
<feature type="transmembrane region" description="Helical" evidence="1">
    <location>
        <begin position="57"/>
        <end position="74"/>
    </location>
</feature>
<feature type="domain" description="HTH cro/C1-type" evidence="2">
    <location>
        <begin position="2"/>
        <end position="21"/>
    </location>
</feature>
<reference evidence="3 4" key="1">
    <citation type="submission" date="2015-10" db="EMBL/GenBank/DDBJ databases">
        <title>A novel member of the family Ruminococcaceae isolated from human faeces.</title>
        <authorList>
            <person name="Shkoporov A.N."/>
            <person name="Chaplin A.V."/>
            <person name="Motuzova O.V."/>
            <person name="Kafarskaia L.I."/>
            <person name="Efimov B.A."/>
        </authorList>
    </citation>
    <scope>NUCLEOTIDE SEQUENCE [LARGE SCALE GENOMIC DNA]</scope>
    <source>
        <strain evidence="3 4">668</strain>
    </source>
</reference>
<organism evidence="3 4">
    <name type="scientific">Ruthenibacterium lactatiformans</name>
    <dbReference type="NCBI Taxonomy" id="1550024"/>
    <lineage>
        <taxon>Bacteria</taxon>
        <taxon>Bacillati</taxon>
        <taxon>Bacillota</taxon>
        <taxon>Clostridia</taxon>
        <taxon>Eubacteriales</taxon>
        <taxon>Oscillospiraceae</taxon>
        <taxon>Ruthenibacterium</taxon>
    </lineage>
</organism>
<keyword evidence="1" id="KW-0812">Transmembrane</keyword>
<proteinExistence type="predicted"/>
<comment type="caution">
    <text evidence="3">The sequence shown here is derived from an EMBL/GenBank/DDBJ whole genome shotgun (WGS) entry which is preliminary data.</text>
</comment>
<dbReference type="InterPro" id="IPR001387">
    <property type="entry name" value="Cro/C1-type_HTH"/>
</dbReference>
<accession>A0A0W7TP27</accession>
<protein>
    <recommendedName>
        <fullName evidence="2">HTH cro/C1-type domain-containing protein</fullName>
    </recommendedName>
</protein>
<dbReference type="AlphaFoldDB" id="A0A0W7TP27"/>
<evidence type="ECO:0000256" key="1">
    <source>
        <dbReference type="SAM" id="Phobius"/>
    </source>
</evidence>
<sequence>MPDFDLLIELAKYYKVEVSEILDGERKGGRTDGSAEELMLKIADYSNIERKVFSRRMCAMFVMALASMAFFAAMDVAELAETEPYGTIVGIARGFVAGTFLYASRYISKMETVKMRLAKESRKLKQ</sequence>
<name>A0A0W7TP27_9FIRM</name>
<evidence type="ECO:0000259" key="2">
    <source>
        <dbReference type="PROSITE" id="PS50943"/>
    </source>
</evidence>
<evidence type="ECO:0000313" key="4">
    <source>
        <dbReference type="Proteomes" id="UP000053433"/>
    </source>
</evidence>
<keyword evidence="1" id="KW-1133">Transmembrane helix</keyword>
<dbReference type="PROSITE" id="PS50943">
    <property type="entry name" value="HTH_CROC1"/>
    <property type="match status" value="1"/>
</dbReference>
<dbReference type="Proteomes" id="UP000053433">
    <property type="component" value="Unassembled WGS sequence"/>
</dbReference>
<evidence type="ECO:0000313" key="3">
    <source>
        <dbReference type="EMBL" id="KUE75569.1"/>
    </source>
</evidence>
<dbReference type="EMBL" id="LMUA01000019">
    <property type="protein sequence ID" value="KUE75569.1"/>
    <property type="molecule type" value="Genomic_DNA"/>
</dbReference>